<dbReference type="AlphaFoldDB" id="A0A3L6MN55"/>
<organism evidence="1 2">
    <name type="scientific">Fusarium oxysporum f. sp. cepae</name>
    <dbReference type="NCBI Taxonomy" id="396571"/>
    <lineage>
        <taxon>Eukaryota</taxon>
        <taxon>Fungi</taxon>
        <taxon>Dikarya</taxon>
        <taxon>Ascomycota</taxon>
        <taxon>Pezizomycotina</taxon>
        <taxon>Sordariomycetes</taxon>
        <taxon>Hypocreomycetidae</taxon>
        <taxon>Hypocreales</taxon>
        <taxon>Nectriaceae</taxon>
        <taxon>Fusarium</taxon>
        <taxon>Fusarium oxysporum species complex</taxon>
    </lineage>
</organism>
<accession>A0A3L6MN55</accession>
<dbReference type="EMBL" id="MRCU01000022">
    <property type="protein sequence ID" value="RKK06344.1"/>
    <property type="molecule type" value="Genomic_DNA"/>
</dbReference>
<dbReference type="Proteomes" id="UP000270866">
    <property type="component" value="Unassembled WGS sequence"/>
</dbReference>
<name>A0A3L6MN55_FUSOX</name>
<comment type="caution">
    <text evidence="1">The sequence shown here is derived from an EMBL/GenBank/DDBJ whole genome shotgun (WGS) entry which is preliminary data.</text>
</comment>
<sequence length="38" mass="4020">MIRGLNAVLAVETKPFGTFDLDTQGLKHSSTSWANVGG</sequence>
<proteinExistence type="predicted"/>
<gene>
    <name evidence="1" type="ORF">BFJ65_g18742</name>
</gene>
<evidence type="ECO:0000313" key="1">
    <source>
        <dbReference type="EMBL" id="RKK06344.1"/>
    </source>
</evidence>
<reference evidence="1 2" key="1">
    <citation type="journal article" date="2018" name="Sci. Rep.">
        <title>Characterisation of pathogen-specific regions and novel effector candidates in Fusarium oxysporum f. sp. cepae.</title>
        <authorList>
            <person name="Armitage A.D."/>
            <person name="Taylor A."/>
            <person name="Sobczyk M.K."/>
            <person name="Baxter L."/>
            <person name="Greenfield B.P."/>
            <person name="Bates H.J."/>
            <person name="Wilson F."/>
            <person name="Jackson A.C."/>
            <person name="Ott S."/>
            <person name="Harrison R.J."/>
            <person name="Clarkson J.P."/>
        </authorList>
    </citation>
    <scope>NUCLEOTIDE SEQUENCE [LARGE SCALE GENOMIC DNA]</scope>
    <source>
        <strain evidence="1 2">FoC_Fus2</strain>
    </source>
</reference>
<evidence type="ECO:0000313" key="2">
    <source>
        <dbReference type="Proteomes" id="UP000270866"/>
    </source>
</evidence>
<protein>
    <submittedName>
        <fullName evidence="1">Uncharacterized protein</fullName>
    </submittedName>
</protein>